<dbReference type="Proteomes" id="UP000182944">
    <property type="component" value="Unassembled WGS sequence"/>
</dbReference>
<dbReference type="RefSeq" id="WP_074827094.1">
    <property type="nucleotide sequence ID" value="NZ_FNNA01000011.1"/>
</dbReference>
<evidence type="ECO:0000313" key="2">
    <source>
        <dbReference type="Proteomes" id="UP000182944"/>
    </source>
</evidence>
<proteinExistence type="predicted"/>
<gene>
    <name evidence="1" type="ORF">SAMN05444276_11123</name>
</gene>
<organism evidence="1 2">
    <name type="scientific">Paracoccus sanguinis</name>
    <dbReference type="NCBI Taxonomy" id="1545044"/>
    <lineage>
        <taxon>Bacteria</taxon>
        <taxon>Pseudomonadati</taxon>
        <taxon>Pseudomonadota</taxon>
        <taxon>Alphaproteobacteria</taxon>
        <taxon>Rhodobacterales</taxon>
        <taxon>Paracoccaceae</taxon>
        <taxon>Paracoccus</taxon>
    </lineage>
</organism>
<reference evidence="2" key="1">
    <citation type="submission" date="2016-10" db="EMBL/GenBank/DDBJ databases">
        <authorList>
            <person name="Varghese N."/>
            <person name="Submissions S."/>
        </authorList>
    </citation>
    <scope>NUCLEOTIDE SEQUENCE [LARGE SCALE GENOMIC DNA]</scope>
    <source>
        <strain evidence="2">DSM 29303</strain>
    </source>
</reference>
<evidence type="ECO:0000313" key="1">
    <source>
        <dbReference type="EMBL" id="SDX61187.1"/>
    </source>
</evidence>
<protein>
    <submittedName>
        <fullName evidence="1">TIGR02646 family protein</fullName>
    </submittedName>
</protein>
<name>A0A1H3D492_9RHOB</name>
<dbReference type="InterPro" id="IPR013467">
    <property type="entry name" value="HNH78-like"/>
</dbReference>
<dbReference type="OrthoDB" id="8617719at2"/>
<dbReference type="Gene3D" id="1.10.30.50">
    <property type="match status" value="1"/>
</dbReference>
<dbReference type="STRING" id="1545044.SAMN05444276_11123"/>
<accession>A0A1H3D492</accession>
<dbReference type="AlphaFoldDB" id="A0A1H3D492"/>
<dbReference type="NCBIfam" id="TIGR02646">
    <property type="entry name" value="retron system putative HNH endonuclease"/>
    <property type="match status" value="1"/>
</dbReference>
<sequence>MRTITKGAEPAGLTAWKAQNRALPNYCYASLTAAHRLSIRTALVEEQKGLCAYTGRRIDIDSCHIEHLRPQSRCAVGEDVDYRNLVASVPAPNTPQLPYGAHKKADWPTVADEHLFVSPLSAGCAGRFSFRLNGEVEASTPSDNAATQTINRLGLNDPALVNLRKAAIDATLQIRGRGPASIGIADARRRLRYLEEAEQQAGALEPYSFVLIQALDRQIQRIEKIRGARGRP</sequence>
<keyword evidence="2" id="KW-1185">Reference proteome</keyword>
<dbReference type="EMBL" id="FNNA01000011">
    <property type="protein sequence ID" value="SDX61187.1"/>
    <property type="molecule type" value="Genomic_DNA"/>
</dbReference>